<dbReference type="SUPFAM" id="SSF52540">
    <property type="entry name" value="P-loop containing nucleoside triphosphate hydrolases"/>
    <property type="match status" value="1"/>
</dbReference>
<dbReference type="Pfam" id="PF13374">
    <property type="entry name" value="TPR_10"/>
    <property type="match status" value="1"/>
</dbReference>
<dbReference type="Gene3D" id="3.40.50.1580">
    <property type="entry name" value="Nucleoside phosphorylase domain"/>
    <property type="match status" value="1"/>
</dbReference>
<dbReference type="SMART" id="SM00028">
    <property type="entry name" value="TPR"/>
    <property type="match status" value="3"/>
</dbReference>
<dbReference type="PANTHER" id="PTHR46082:SF10">
    <property type="entry name" value="NB-ARC DOMAIN-CONTAINING PROTEIN"/>
    <property type="match status" value="1"/>
</dbReference>
<dbReference type="EMBL" id="NRDI02000018">
    <property type="protein sequence ID" value="KAI1509894.1"/>
    <property type="molecule type" value="Genomic_DNA"/>
</dbReference>
<dbReference type="PANTHER" id="PTHR46082">
    <property type="entry name" value="ATP/GTP-BINDING PROTEIN-RELATED"/>
    <property type="match status" value="1"/>
</dbReference>
<dbReference type="PRINTS" id="PR00381">
    <property type="entry name" value="KINESINLIGHT"/>
</dbReference>
<accession>A0A317A365</accession>
<feature type="compositionally biased region" description="Polar residues" evidence="1">
    <location>
        <begin position="957"/>
        <end position="970"/>
    </location>
</feature>
<organism evidence="2 3">
    <name type="scientific">Pyrenophora tritici-repentis</name>
    <dbReference type="NCBI Taxonomy" id="45151"/>
    <lineage>
        <taxon>Eukaryota</taxon>
        <taxon>Fungi</taxon>
        <taxon>Dikarya</taxon>
        <taxon>Ascomycota</taxon>
        <taxon>Pezizomycotina</taxon>
        <taxon>Dothideomycetes</taxon>
        <taxon>Pleosporomycetidae</taxon>
        <taxon>Pleosporales</taxon>
        <taxon>Pleosporineae</taxon>
        <taxon>Pleosporaceae</taxon>
        <taxon>Pyrenophora</taxon>
    </lineage>
</organism>
<dbReference type="SUPFAM" id="SSF48452">
    <property type="entry name" value="TPR-like"/>
    <property type="match status" value="2"/>
</dbReference>
<evidence type="ECO:0000313" key="3">
    <source>
        <dbReference type="Proteomes" id="UP000249757"/>
    </source>
</evidence>
<dbReference type="InterPro" id="IPR019734">
    <property type="entry name" value="TPR_rpt"/>
</dbReference>
<name>A0A317A365_9PLEO</name>
<evidence type="ECO:0000256" key="1">
    <source>
        <dbReference type="SAM" id="MobiDB-lite"/>
    </source>
</evidence>
<keyword evidence="3" id="KW-1185">Reference proteome</keyword>
<dbReference type="Proteomes" id="UP000249757">
    <property type="component" value="Unassembled WGS sequence"/>
</dbReference>
<dbReference type="GO" id="GO:0009116">
    <property type="term" value="P:nucleoside metabolic process"/>
    <property type="evidence" value="ECO:0007669"/>
    <property type="project" value="InterPro"/>
</dbReference>
<dbReference type="Gene3D" id="1.25.40.10">
    <property type="entry name" value="Tetratricopeptide repeat domain"/>
    <property type="match status" value="1"/>
</dbReference>
<gene>
    <name evidence="2" type="ORF">Ptr86124_010932</name>
</gene>
<comment type="caution">
    <text evidence="2">The sequence shown here is derived from an EMBL/GenBank/DDBJ whole genome shotgun (WGS) entry which is preliminary data.</text>
</comment>
<reference evidence="3" key="1">
    <citation type="journal article" date="2022" name="Microb. Genom.">
        <title>A global pangenome for the wheat fungal pathogen Pyrenophora tritici-repentis and prediction of effector protein structural homology.</title>
        <authorList>
            <person name="Moolhuijzen P.M."/>
            <person name="See P.T."/>
            <person name="Shi G."/>
            <person name="Powell H.R."/>
            <person name="Cockram J."/>
            <person name="Jorgensen L.N."/>
            <person name="Benslimane H."/>
            <person name="Strelkov S.E."/>
            <person name="Turner J."/>
            <person name="Liu Z."/>
            <person name="Moffat C.S."/>
        </authorList>
    </citation>
    <scope>NUCLEOTIDE SEQUENCE [LARGE SCALE GENOMIC DNA]</scope>
</reference>
<dbReference type="Gene3D" id="3.40.50.300">
    <property type="entry name" value="P-loop containing nucleotide triphosphate hydrolases"/>
    <property type="match status" value="1"/>
</dbReference>
<protein>
    <submittedName>
        <fullName evidence="2">TPR-12 multi-domain protein</fullName>
    </submittedName>
</protein>
<dbReference type="AlphaFoldDB" id="A0A317A365"/>
<dbReference type="InterPro" id="IPR027417">
    <property type="entry name" value="P-loop_NTPase"/>
</dbReference>
<dbReference type="SUPFAM" id="SSF53167">
    <property type="entry name" value="Purine and uridine phosphorylases"/>
    <property type="match status" value="1"/>
</dbReference>
<sequence length="989" mass="110283">MAGTKPTSCADYHVAWICPVADIELLPARLMLDEEYPTPLYDTHYDENTYVCGTISGHAVVVATCPPGETGNVNAGRLTGSMFKTFPNIRMAVLVGIGGGIPGLAVSEDSLENVHLGDVVVGWPGDGKPACVYHERGRWKVDGQFEMVGTMGNPDWRLTNALGFLAVDYEMGKTTFEDQLARLQRSKSKKKFTRPRLKHDKLFKTTYRHAGDYRSNCTTCDPSELVQRPQRSEEQQHTLVFHRGRIATGNAVIHDGELRDQIRARCDGALCVEMEAAGVDANRRCLVIRGISNYADSHKSDMWRSYAAGNAAAPQSFVGRTTQLAQLSTHISLQGCHRLAIYGLGGCGKTALALEAAYRAGEQQPAHAIFWVPAVSRESFEQAYREIGRRLRIPGITGAKADVKQLVKARLSDEGFGQWLMVVDNADDVDVLFEVVGEGRSGDRLIDYLPHSRKGSIVFTTRARKAAIDLAENNVIVLGELSEREALEMVRTRLILEQQYQVEDEVTVREFLGMLAFLALAIVQAVAFINRNDSTLSGYIRLYRASEEEAGKLLSKEFKDQSRYEEIENAIATTWYISFEQIQKHDKVAAGYLSFMACTTNNNIPLSMLPIEGSEVEQIEAIGTLKAYTFITERQPQADRHKAQEQQEHSLKSTAAFNVHPLVHLAMQGWLKAHDQWFGWAERTMMRLVEVLSLGEIRLRKSWMPYLPHATCVADIHEILESEGRLTLLKQVGRWEHVLGRDRAAEKAHRHVLKRQESTLGKEHVEMLASMSMLAHTLCGQGKYAEAEVIDRETLALREKVSGKEHPDTITSMNHLAQALGGQGKYAEAEAMHREMLALREKVLGHEHPDTLASMSNLALVLDKQGKYEEAEAMNRQTLARRENVLGPEHPDTLTSVYYLAHLLAKQHRVDESLLLYQRASAGYDTALRKGHPTVLVCDQHYADLCATQEQRRPACSPSTLDSGAVTSTSKRSRLSRGLAKIGIKSLKH</sequence>
<feature type="region of interest" description="Disordered" evidence="1">
    <location>
        <begin position="953"/>
        <end position="972"/>
    </location>
</feature>
<dbReference type="GO" id="GO:0003824">
    <property type="term" value="F:catalytic activity"/>
    <property type="evidence" value="ECO:0007669"/>
    <property type="project" value="InterPro"/>
</dbReference>
<dbReference type="Pfam" id="PF13424">
    <property type="entry name" value="TPR_12"/>
    <property type="match status" value="1"/>
</dbReference>
<dbReference type="InterPro" id="IPR035994">
    <property type="entry name" value="Nucleoside_phosphorylase_sf"/>
</dbReference>
<evidence type="ECO:0000313" key="2">
    <source>
        <dbReference type="EMBL" id="KAI1509894.1"/>
    </source>
</evidence>
<dbReference type="InterPro" id="IPR011990">
    <property type="entry name" value="TPR-like_helical_dom_sf"/>
</dbReference>
<proteinExistence type="predicted"/>
<dbReference type="InterPro" id="IPR053137">
    <property type="entry name" value="NLR-like"/>
</dbReference>